<organism evidence="1 2">
    <name type="scientific">Sungouiella intermedia</name>
    <dbReference type="NCBI Taxonomy" id="45354"/>
    <lineage>
        <taxon>Eukaryota</taxon>
        <taxon>Fungi</taxon>
        <taxon>Dikarya</taxon>
        <taxon>Ascomycota</taxon>
        <taxon>Saccharomycotina</taxon>
        <taxon>Pichiomycetes</taxon>
        <taxon>Metschnikowiaceae</taxon>
        <taxon>Sungouiella</taxon>
    </lineage>
</organism>
<sequence length="90" mass="10094">MVARKFLSVSSFKTASRCWVPMTKAPAYRSFSSRQRCVNFNTLEHDATVNMISNDDVLQTEDIKNPSETPFEPTVFSSEEVFTAGPVNKA</sequence>
<dbReference type="EMBL" id="LT635767">
    <property type="protein sequence ID" value="SGZ56483.1"/>
    <property type="molecule type" value="Genomic_DNA"/>
</dbReference>
<reference evidence="1 2" key="1">
    <citation type="submission" date="2016-10" db="EMBL/GenBank/DDBJ databases">
        <authorList>
            <person name="de Groot N.N."/>
        </authorList>
    </citation>
    <scope>NUCLEOTIDE SEQUENCE [LARGE SCALE GENOMIC DNA]</scope>
    <source>
        <strain evidence="1 2">PYCC 4715</strain>
    </source>
</reference>
<name>A0A1L0BZ08_9ASCO</name>
<evidence type="ECO:0000313" key="1">
    <source>
        <dbReference type="EMBL" id="SGZ56483.1"/>
    </source>
</evidence>
<dbReference type="Proteomes" id="UP000182259">
    <property type="component" value="Chromosome IV"/>
</dbReference>
<gene>
    <name evidence="1" type="ORF">SAMEA4029009_CIC11G00000004845</name>
</gene>
<evidence type="ECO:0000313" key="2">
    <source>
        <dbReference type="Proteomes" id="UP000182259"/>
    </source>
</evidence>
<protein>
    <submittedName>
        <fullName evidence="1">CIC11C00000004845</fullName>
    </submittedName>
</protein>
<dbReference type="AlphaFoldDB" id="A0A1L0BZ08"/>
<accession>A0A1L0BZ08</accession>
<proteinExistence type="predicted"/>